<comment type="caution">
    <text evidence="4">Lacks conserved residue(s) required for the propagation of feature annotation.</text>
</comment>
<proteinExistence type="predicted"/>
<keyword evidence="8" id="KW-1185">Reference proteome</keyword>
<reference evidence="7" key="1">
    <citation type="submission" date="2021-03" db="EMBL/GenBank/DDBJ databases">
        <authorList>
            <person name="Kanchanasin P."/>
            <person name="Saeng-In P."/>
            <person name="Phongsopitanun W."/>
            <person name="Yuki M."/>
            <person name="Kudo T."/>
            <person name="Ohkuma M."/>
            <person name="Tanasupawat S."/>
        </authorList>
    </citation>
    <scope>NUCLEOTIDE SEQUENCE</scope>
    <source>
        <strain evidence="7">GKU 128</strain>
    </source>
</reference>
<feature type="domain" description="CheB-type methylesterase" evidence="6">
    <location>
        <begin position="1"/>
        <end position="170"/>
    </location>
</feature>
<name>A0A939T5T4_9ACTN</name>
<comment type="caution">
    <text evidence="7">The sequence shown here is derived from an EMBL/GenBank/DDBJ whole genome shotgun (WGS) entry which is preliminary data.</text>
</comment>
<dbReference type="Gene3D" id="3.40.50.180">
    <property type="entry name" value="Methylesterase CheB, C-terminal domain"/>
    <property type="match status" value="1"/>
</dbReference>
<evidence type="ECO:0000256" key="1">
    <source>
        <dbReference type="ARBA" id="ARBA00022801"/>
    </source>
</evidence>
<dbReference type="InterPro" id="IPR000673">
    <property type="entry name" value="Sig_transdc_resp-reg_Me-estase"/>
</dbReference>
<dbReference type="GO" id="GO:0008984">
    <property type="term" value="F:protein-glutamate methylesterase activity"/>
    <property type="evidence" value="ECO:0007669"/>
    <property type="project" value="UniProtKB-EC"/>
</dbReference>
<dbReference type="SUPFAM" id="SSF52738">
    <property type="entry name" value="Methylesterase CheB, C-terminal domain"/>
    <property type="match status" value="1"/>
</dbReference>
<feature type="region of interest" description="Disordered" evidence="5">
    <location>
        <begin position="165"/>
        <end position="186"/>
    </location>
</feature>
<keyword evidence="1" id="KW-0378">Hydrolase</keyword>
<dbReference type="InterPro" id="IPR035909">
    <property type="entry name" value="CheB_C"/>
</dbReference>
<dbReference type="PANTHER" id="PTHR42872:SF6">
    <property type="entry name" value="PROTEIN-GLUTAMATE METHYLESTERASE_PROTEIN-GLUTAMINE GLUTAMINASE"/>
    <property type="match status" value="1"/>
</dbReference>
<evidence type="ECO:0000256" key="2">
    <source>
        <dbReference type="ARBA" id="ARBA00039140"/>
    </source>
</evidence>
<sequence length="186" mass="18908">MRLVAGLPAGLPAAVLVVLHVPATGGHALPRILDRAGVLPAAVAVDGAQLENGRIYVAPPDHHLLVKDHAIHVSAGPRYHGHRPAADPLLVSAAKAAGARVLAVVLSGTLDDGAAGCAAVVKAGGIVAVQEPCECAYDGMPRATLNAVPTAARVPVARLGAYIDRQSRREAGDDSSRDESSRTGRG</sequence>
<dbReference type="AlphaFoldDB" id="A0A939T5T4"/>
<dbReference type="CDD" id="cd16433">
    <property type="entry name" value="CheB"/>
    <property type="match status" value="1"/>
</dbReference>
<dbReference type="GO" id="GO:0000156">
    <property type="term" value="F:phosphorelay response regulator activity"/>
    <property type="evidence" value="ECO:0007669"/>
    <property type="project" value="InterPro"/>
</dbReference>
<evidence type="ECO:0000313" key="8">
    <source>
        <dbReference type="Proteomes" id="UP000669179"/>
    </source>
</evidence>
<dbReference type="PROSITE" id="PS50122">
    <property type="entry name" value="CHEB"/>
    <property type="match status" value="1"/>
</dbReference>
<dbReference type="EC" id="3.1.1.61" evidence="2"/>
<dbReference type="GO" id="GO:0005737">
    <property type="term" value="C:cytoplasm"/>
    <property type="evidence" value="ECO:0007669"/>
    <property type="project" value="InterPro"/>
</dbReference>
<accession>A0A939T5T4</accession>
<dbReference type="Pfam" id="PF01339">
    <property type="entry name" value="CheB_methylest"/>
    <property type="match status" value="1"/>
</dbReference>
<dbReference type="Proteomes" id="UP000669179">
    <property type="component" value="Unassembled WGS sequence"/>
</dbReference>
<evidence type="ECO:0000313" key="7">
    <source>
        <dbReference type="EMBL" id="MBO2449919.1"/>
    </source>
</evidence>
<evidence type="ECO:0000256" key="3">
    <source>
        <dbReference type="ARBA" id="ARBA00048267"/>
    </source>
</evidence>
<evidence type="ECO:0000259" key="6">
    <source>
        <dbReference type="PROSITE" id="PS50122"/>
    </source>
</evidence>
<organism evidence="7 8">
    <name type="scientific">Actinomadura barringtoniae</name>
    <dbReference type="NCBI Taxonomy" id="1427535"/>
    <lineage>
        <taxon>Bacteria</taxon>
        <taxon>Bacillati</taxon>
        <taxon>Actinomycetota</taxon>
        <taxon>Actinomycetes</taxon>
        <taxon>Streptosporangiales</taxon>
        <taxon>Thermomonosporaceae</taxon>
        <taxon>Actinomadura</taxon>
    </lineage>
</organism>
<gene>
    <name evidence="7" type="ORF">J4573_22645</name>
</gene>
<dbReference type="GO" id="GO:0006935">
    <property type="term" value="P:chemotaxis"/>
    <property type="evidence" value="ECO:0007669"/>
    <property type="project" value="InterPro"/>
</dbReference>
<protein>
    <recommendedName>
        <fullName evidence="2">protein-glutamate methylesterase</fullName>
        <ecNumber evidence="2">3.1.1.61</ecNumber>
    </recommendedName>
</protein>
<dbReference type="PANTHER" id="PTHR42872">
    <property type="entry name" value="PROTEIN-GLUTAMATE METHYLESTERASE/PROTEIN-GLUTAMINE GLUTAMINASE"/>
    <property type="match status" value="1"/>
</dbReference>
<evidence type="ECO:0000256" key="4">
    <source>
        <dbReference type="PROSITE-ProRule" id="PRU00050"/>
    </source>
</evidence>
<evidence type="ECO:0000256" key="5">
    <source>
        <dbReference type="SAM" id="MobiDB-lite"/>
    </source>
</evidence>
<dbReference type="EMBL" id="JAGEOJ010000009">
    <property type="protein sequence ID" value="MBO2449919.1"/>
    <property type="molecule type" value="Genomic_DNA"/>
</dbReference>
<comment type="catalytic activity">
    <reaction evidence="3">
        <text>[protein]-L-glutamate 5-O-methyl ester + H2O = L-glutamyl-[protein] + methanol + H(+)</text>
        <dbReference type="Rhea" id="RHEA:23236"/>
        <dbReference type="Rhea" id="RHEA-COMP:10208"/>
        <dbReference type="Rhea" id="RHEA-COMP:10311"/>
        <dbReference type="ChEBI" id="CHEBI:15377"/>
        <dbReference type="ChEBI" id="CHEBI:15378"/>
        <dbReference type="ChEBI" id="CHEBI:17790"/>
        <dbReference type="ChEBI" id="CHEBI:29973"/>
        <dbReference type="ChEBI" id="CHEBI:82795"/>
        <dbReference type="EC" id="3.1.1.61"/>
    </reaction>
</comment>